<comment type="subcellular location">
    <subcellularLocation>
        <location evidence="1">Vacuole membrane</location>
        <topology evidence="1">Single-pass type II membrane protein</topology>
    </subcellularLocation>
</comment>
<keyword evidence="4" id="KW-0645">Protease</keyword>
<evidence type="ECO:0000256" key="2">
    <source>
        <dbReference type="ARBA" id="ARBA00006150"/>
    </source>
</evidence>
<keyword evidence="5 13" id="KW-0812">Transmembrane</keyword>
<dbReference type="GO" id="GO:0008236">
    <property type="term" value="F:serine-type peptidase activity"/>
    <property type="evidence" value="ECO:0007669"/>
    <property type="project" value="UniProtKB-KW"/>
</dbReference>
<dbReference type="Pfam" id="PF00326">
    <property type="entry name" value="Peptidase_S9"/>
    <property type="match status" value="1"/>
</dbReference>
<evidence type="ECO:0000256" key="10">
    <source>
        <dbReference type="ARBA" id="ARBA00023136"/>
    </source>
</evidence>
<dbReference type="Gene3D" id="3.40.50.1820">
    <property type="entry name" value="alpha/beta hydrolase"/>
    <property type="match status" value="1"/>
</dbReference>
<dbReference type="InterPro" id="IPR002469">
    <property type="entry name" value="Peptidase_S9B_N"/>
</dbReference>
<dbReference type="PANTHER" id="PTHR11731:SF200">
    <property type="entry name" value="DIPEPTIDYL PEPTIDASE 10, ISOFORM B"/>
    <property type="match status" value="1"/>
</dbReference>
<dbReference type="GO" id="GO:0005774">
    <property type="term" value="C:vacuolar membrane"/>
    <property type="evidence" value="ECO:0007669"/>
    <property type="project" value="UniProtKB-SubCell"/>
</dbReference>
<evidence type="ECO:0000256" key="4">
    <source>
        <dbReference type="ARBA" id="ARBA00022670"/>
    </source>
</evidence>
<dbReference type="PANTHER" id="PTHR11731">
    <property type="entry name" value="PROTEASE FAMILY S9B,C DIPEPTIDYL-PEPTIDASE IV-RELATED"/>
    <property type="match status" value="1"/>
</dbReference>
<comment type="caution">
    <text evidence="16">The sequence shown here is derived from an EMBL/GenBank/DDBJ whole genome shotgun (WGS) entry which is preliminary data.</text>
</comment>
<dbReference type="Proteomes" id="UP001139887">
    <property type="component" value="Unassembled WGS sequence"/>
</dbReference>
<feature type="domain" description="Peptidase S9 prolyl oligopeptidase catalytic" evidence="14">
    <location>
        <begin position="703"/>
        <end position="891"/>
    </location>
</feature>
<name>A0A9W8I866_9FUNG</name>
<accession>A0A9W8I866</accession>
<dbReference type="EMBL" id="JANBUW010000153">
    <property type="protein sequence ID" value="KAJ2848573.1"/>
    <property type="molecule type" value="Genomic_DNA"/>
</dbReference>
<evidence type="ECO:0000256" key="9">
    <source>
        <dbReference type="ARBA" id="ARBA00022989"/>
    </source>
</evidence>
<evidence type="ECO:0000259" key="15">
    <source>
        <dbReference type="Pfam" id="PF00930"/>
    </source>
</evidence>
<dbReference type="GO" id="GO:0004177">
    <property type="term" value="F:aminopeptidase activity"/>
    <property type="evidence" value="ECO:0007669"/>
    <property type="project" value="UniProtKB-KW"/>
</dbReference>
<keyword evidence="8" id="KW-0735">Signal-anchor</keyword>
<dbReference type="GO" id="GO:0006508">
    <property type="term" value="P:proteolysis"/>
    <property type="evidence" value="ECO:0007669"/>
    <property type="project" value="UniProtKB-KW"/>
</dbReference>
<comment type="similarity">
    <text evidence="2">Belongs to the peptidase S9B family.</text>
</comment>
<evidence type="ECO:0000313" key="17">
    <source>
        <dbReference type="Proteomes" id="UP001139887"/>
    </source>
</evidence>
<proteinExistence type="inferred from homology"/>
<dbReference type="SUPFAM" id="SSF53474">
    <property type="entry name" value="alpha/beta-Hydrolases"/>
    <property type="match status" value="1"/>
</dbReference>
<sequence>MVDRSDYRQLDGQDDEILAARQHGPEYTELEIAERSTISEDARFYEEFASYDPRNVKAPAWKRRRFNLVHVCLAAVACLGVYIAASLIWTSATAGGNTTEPAAGSPAATEPLPSSNEPAGRSRKKLLTYDNVGMVNGQIQSKSLDWIKHPNEDIDGLFREAVDDMFVVHKVDNKTWEHRLATYGDLDAAARTLGVEFTPLAWSLSADWEFMLFKIQSQRVWRHSERGTYMIYNIRERTLAPLSQTDNDRVQRVDWAPVGHRLQFVRDNNLFVTDTQHEIQVTDDGSESVFNGVADWVYEEEVLGSAASSLWSPDGSAVAFMRLDDAPVPVFQYELFHPENHSVVYPDTISLHYPKAGAPNPLVSLYIYRPDFSASAARASDNPDTAFHPQLVSFDAPFAPEDTLITNVVWLTDHSDRLLVYMMNRVQDRFKVYVVNADSKNLTAHKVREHASDDGAWIEINSSPLYVPQASVPSLTADAYIDLVEHGEHTHLALFSPPEASEPTRWLTSGDFDVVSDSVSFSPRSARVSFLSTRESSISFNLYQVALDAEGLHPLSPPPAAGPTIRARLGTDSARNSTYEASISAEGGFYLLNYKGPRLPWQAVYSLSNPEFEVVVNDNSVAKNMLDAFSLPTVEFTEIANDAGDAMNAMITYPPDFDRNAKAKYGVLFHVYGGPNSQQVSQAFSLDWMSALVSQRDVPDMPWIVVRVDGRGTGYRGRRFRSTVCKQLGILEPADQAAAARFLQAQPYVNPHRIAIWGWSYGGYTTARAIERHSDVFRVGMSVAPVTSWRFYDSVYTERYMKTPEANEAGYDASTITNTTGFGTSRFLVQHGTGDDNVHLQNTLALVDLLESKNVPGFEMAVYTDSDHSIYTHGVRPALYARMVNFLFRSFHELENKQFDYWLHSDPNDASSG</sequence>
<dbReference type="SUPFAM" id="SSF82171">
    <property type="entry name" value="DPP6 N-terminal domain-like"/>
    <property type="match status" value="1"/>
</dbReference>
<organism evidence="16 17">
    <name type="scientific">Coemansia brasiliensis</name>
    <dbReference type="NCBI Taxonomy" id="2650707"/>
    <lineage>
        <taxon>Eukaryota</taxon>
        <taxon>Fungi</taxon>
        <taxon>Fungi incertae sedis</taxon>
        <taxon>Zoopagomycota</taxon>
        <taxon>Kickxellomycotina</taxon>
        <taxon>Kickxellomycetes</taxon>
        <taxon>Kickxellales</taxon>
        <taxon>Kickxellaceae</taxon>
        <taxon>Coemansia</taxon>
    </lineage>
</organism>
<dbReference type="Gene3D" id="2.140.10.30">
    <property type="entry name" value="Dipeptidylpeptidase IV, N-terminal domain"/>
    <property type="match status" value="1"/>
</dbReference>
<dbReference type="InterPro" id="IPR050278">
    <property type="entry name" value="Serine_Prot_S9B/DPPIV"/>
</dbReference>
<evidence type="ECO:0000256" key="1">
    <source>
        <dbReference type="ARBA" id="ARBA00004576"/>
    </source>
</evidence>
<dbReference type="FunFam" id="3.40.50.1820:FF:000003">
    <property type="entry name" value="Dipeptidyl peptidase 4"/>
    <property type="match status" value="1"/>
</dbReference>
<dbReference type="InterPro" id="IPR001375">
    <property type="entry name" value="Peptidase_S9_cat"/>
</dbReference>
<keyword evidence="3" id="KW-0031">Aminopeptidase</keyword>
<evidence type="ECO:0000256" key="6">
    <source>
        <dbReference type="ARBA" id="ARBA00022801"/>
    </source>
</evidence>
<reference evidence="16" key="1">
    <citation type="submission" date="2022-07" db="EMBL/GenBank/DDBJ databases">
        <title>Phylogenomic reconstructions and comparative analyses of Kickxellomycotina fungi.</title>
        <authorList>
            <person name="Reynolds N.K."/>
            <person name="Stajich J.E."/>
            <person name="Barry K."/>
            <person name="Grigoriev I.V."/>
            <person name="Crous P."/>
            <person name="Smith M.E."/>
        </authorList>
    </citation>
    <scope>NUCLEOTIDE SEQUENCE</scope>
    <source>
        <strain evidence="16">NRRL 1566</strain>
    </source>
</reference>
<evidence type="ECO:0000256" key="7">
    <source>
        <dbReference type="ARBA" id="ARBA00022825"/>
    </source>
</evidence>
<keyword evidence="17" id="KW-1185">Reference proteome</keyword>
<dbReference type="OrthoDB" id="16520at2759"/>
<keyword evidence="11" id="KW-0325">Glycoprotein</keyword>
<dbReference type="GO" id="GO:0008239">
    <property type="term" value="F:dipeptidyl-peptidase activity"/>
    <property type="evidence" value="ECO:0007669"/>
    <property type="project" value="UniProtKB-EC"/>
</dbReference>
<evidence type="ECO:0000313" key="16">
    <source>
        <dbReference type="EMBL" id="KAJ2848573.1"/>
    </source>
</evidence>
<evidence type="ECO:0000256" key="8">
    <source>
        <dbReference type="ARBA" id="ARBA00022968"/>
    </source>
</evidence>
<keyword evidence="9 13" id="KW-1133">Transmembrane helix</keyword>
<feature type="domain" description="Dipeptidylpeptidase IV N-terminal" evidence="15">
    <location>
        <begin position="205"/>
        <end position="601"/>
    </location>
</feature>
<evidence type="ECO:0000259" key="14">
    <source>
        <dbReference type="Pfam" id="PF00326"/>
    </source>
</evidence>
<dbReference type="AlphaFoldDB" id="A0A9W8I866"/>
<dbReference type="Pfam" id="PF00930">
    <property type="entry name" value="DPPIV_N"/>
    <property type="match status" value="1"/>
</dbReference>
<feature type="region of interest" description="Disordered" evidence="12">
    <location>
        <begin position="98"/>
        <end position="121"/>
    </location>
</feature>
<feature type="transmembrane region" description="Helical" evidence="13">
    <location>
        <begin position="68"/>
        <end position="89"/>
    </location>
</feature>
<evidence type="ECO:0000256" key="5">
    <source>
        <dbReference type="ARBA" id="ARBA00022692"/>
    </source>
</evidence>
<gene>
    <name evidence="16" type="primary">dpp4</name>
    <name evidence="16" type="ORF">IWW36_003221</name>
</gene>
<dbReference type="EC" id="3.4.14.5" evidence="16"/>
<keyword evidence="6 16" id="KW-0378">Hydrolase</keyword>
<keyword evidence="10 13" id="KW-0472">Membrane</keyword>
<keyword evidence="7" id="KW-0720">Serine protease</keyword>
<evidence type="ECO:0000256" key="13">
    <source>
        <dbReference type="SAM" id="Phobius"/>
    </source>
</evidence>
<evidence type="ECO:0000256" key="11">
    <source>
        <dbReference type="ARBA" id="ARBA00023180"/>
    </source>
</evidence>
<dbReference type="GO" id="GO:0005886">
    <property type="term" value="C:plasma membrane"/>
    <property type="evidence" value="ECO:0007669"/>
    <property type="project" value="TreeGrafter"/>
</dbReference>
<evidence type="ECO:0000256" key="12">
    <source>
        <dbReference type="SAM" id="MobiDB-lite"/>
    </source>
</evidence>
<dbReference type="InterPro" id="IPR029058">
    <property type="entry name" value="AB_hydrolase_fold"/>
</dbReference>
<evidence type="ECO:0000256" key="3">
    <source>
        <dbReference type="ARBA" id="ARBA00022438"/>
    </source>
</evidence>
<protein>
    <submittedName>
        <fullName evidence="16">Dpp4p</fullName>
        <ecNumber evidence="16">3.4.14.5</ecNumber>
    </submittedName>
</protein>